<organism evidence="1">
    <name type="scientific">marine sediment metagenome</name>
    <dbReference type="NCBI Taxonomy" id="412755"/>
    <lineage>
        <taxon>unclassified sequences</taxon>
        <taxon>metagenomes</taxon>
        <taxon>ecological metagenomes</taxon>
    </lineage>
</organism>
<reference evidence="1" key="1">
    <citation type="journal article" date="2015" name="Nature">
        <title>Complex archaea that bridge the gap between prokaryotes and eukaryotes.</title>
        <authorList>
            <person name="Spang A."/>
            <person name="Saw J.H."/>
            <person name="Jorgensen S.L."/>
            <person name="Zaremba-Niedzwiedzka K."/>
            <person name="Martijn J."/>
            <person name="Lind A.E."/>
            <person name="van Eijk R."/>
            <person name="Schleper C."/>
            <person name="Guy L."/>
            <person name="Ettema T.J."/>
        </authorList>
    </citation>
    <scope>NUCLEOTIDE SEQUENCE</scope>
</reference>
<sequence>METPDLKQIELEDGWVIQSTDSYITMNGIKLNHGWWLLHNHGGEQGAVNPRGLVTSATRGDGKTLTCMNLAKDETPKYRCESCDKYVPEYIIGFLKLIARER</sequence>
<name>A0A0F8ZRB8_9ZZZZ</name>
<protein>
    <submittedName>
        <fullName evidence="1">Uncharacterized protein</fullName>
    </submittedName>
</protein>
<dbReference type="AlphaFoldDB" id="A0A0F8ZRB8"/>
<proteinExistence type="predicted"/>
<comment type="caution">
    <text evidence="1">The sequence shown here is derived from an EMBL/GenBank/DDBJ whole genome shotgun (WGS) entry which is preliminary data.</text>
</comment>
<dbReference type="EMBL" id="LAZR01058896">
    <property type="protein sequence ID" value="KKK68944.1"/>
    <property type="molecule type" value="Genomic_DNA"/>
</dbReference>
<evidence type="ECO:0000313" key="1">
    <source>
        <dbReference type="EMBL" id="KKK68944.1"/>
    </source>
</evidence>
<gene>
    <name evidence="1" type="ORF">LCGC14_2938980</name>
</gene>
<accession>A0A0F8ZRB8</accession>